<accession>A0ABT7KQS8</accession>
<dbReference type="InterPro" id="IPR044068">
    <property type="entry name" value="CB"/>
</dbReference>
<dbReference type="EMBL" id="JARFYN010000240">
    <property type="protein sequence ID" value="MDL2411009.1"/>
    <property type="molecule type" value="Genomic_DNA"/>
</dbReference>
<evidence type="ECO:0000313" key="5">
    <source>
        <dbReference type="Proteomes" id="UP001172630"/>
    </source>
</evidence>
<feature type="non-terminal residue" evidence="4">
    <location>
        <position position="64"/>
    </location>
</feature>
<comment type="caution">
    <text evidence="4">The sequence shown here is derived from an EMBL/GenBank/DDBJ whole genome shotgun (WGS) entry which is preliminary data.</text>
</comment>
<evidence type="ECO:0000256" key="1">
    <source>
        <dbReference type="ARBA" id="ARBA00022908"/>
    </source>
</evidence>
<feature type="domain" description="Core-binding (CB)" evidence="3">
    <location>
        <begin position="18"/>
        <end position="64"/>
    </location>
</feature>
<proteinExistence type="predicted"/>
<name>A0ABT7KQS8_9HYPH</name>
<keyword evidence="1" id="KW-0229">DNA integration</keyword>
<dbReference type="Proteomes" id="UP001172630">
    <property type="component" value="Unassembled WGS sequence"/>
</dbReference>
<organism evidence="4 5">
    <name type="scientific">Rhizobium calliandrae</name>
    <dbReference type="NCBI Taxonomy" id="1312182"/>
    <lineage>
        <taxon>Bacteria</taxon>
        <taxon>Pseudomonadati</taxon>
        <taxon>Pseudomonadota</taxon>
        <taxon>Alphaproteobacteria</taxon>
        <taxon>Hyphomicrobiales</taxon>
        <taxon>Rhizobiaceae</taxon>
        <taxon>Rhizobium/Agrobacterium group</taxon>
        <taxon>Rhizobium</taxon>
    </lineage>
</organism>
<reference evidence="4" key="1">
    <citation type="submission" date="2023-06" db="EMBL/GenBank/DDBJ databases">
        <title>Phylogenetic Diversity of Rhizobium strains.</title>
        <authorList>
            <person name="Moura F.T."/>
            <person name="Helene L.C.F."/>
            <person name="Hungria M."/>
        </authorList>
    </citation>
    <scope>NUCLEOTIDE SEQUENCE</scope>
    <source>
        <strain evidence="4">CCGE524</strain>
    </source>
</reference>
<evidence type="ECO:0000256" key="2">
    <source>
        <dbReference type="PROSITE-ProRule" id="PRU01248"/>
    </source>
</evidence>
<sequence>MQKMIVIQPRPRAWLEGSILQPYVSQYGEHLRRRRYAPGTQRAYMCCIAHFAHWLTQEGYRLEA</sequence>
<keyword evidence="5" id="KW-1185">Reference proteome</keyword>
<dbReference type="PROSITE" id="PS51900">
    <property type="entry name" value="CB"/>
    <property type="match status" value="1"/>
</dbReference>
<keyword evidence="2" id="KW-0238">DNA-binding</keyword>
<evidence type="ECO:0000313" key="4">
    <source>
        <dbReference type="EMBL" id="MDL2411009.1"/>
    </source>
</evidence>
<gene>
    <name evidence="4" type="ORF">PY650_36945</name>
</gene>
<evidence type="ECO:0000259" key="3">
    <source>
        <dbReference type="PROSITE" id="PS51900"/>
    </source>
</evidence>
<protein>
    <recommendedName>
        <fullName evidence="3">Core-binding (CB) domain-containing protein</fullName>
    </recommendedName>
</protein>